<name>A0A8G0L6B3_9HYPO</name>
<reference evidence="1 2" key="1">
    <citation type="journal article" date="2021" name="BMC Genomics">
        <title>Telomere-to-telomere genome assembly of asparaginase-producing Trichoderma simmonsii.</title>
        <authorList>
            <person name="Chung D."/>
            <person name="Kwon Y.M."/>
            <person name="Yang Y."/>
        </authorList>
    </citation>
    <scope>NUCLEOTIDE SEQUENCE [LARGE SCALE GENOMIC DNA]</scope>
    <source>
        <strain evidence="1 2">GH-Sj1</strain>
    </source>
</reference>
<keyword evidence="2" id="KW-1185">Reference proteome</keyword>
<proteinExistence type="predicted"/>
<accession>A0A8G0L6B3</accession>
<evidence type="ECO:0000313" key="1">
    <source>
        <dbReference type="EMBL" id="QYS94962.1"/>
    </source>
</evidence>
<dbReference type="Proteomes" id="UP000826661">
    <property type="component" value="Chromosome I"/>
</dbReference>
<organism evidence="1 2">
    <name type="scientific">Trichoderma simmonsii</name>
    <dbReference type="NCBI Taxonomy" id="1491479"/>
    <lineage>
        <taxon>Eukaryota</taxon>
        <taxon>Fungi</taxon>
        <taxon>Dikarya</taxon>
        <taxon>Ascomycota</taxon>
        <taxon>Pezizomycotina</taxon>
        <taxon>Sordariomycetes</taxon>
        <taxon>Hypocreomycetidae</taxon>
        <taxon>Hypocreales</taxon>
        <taxon>Hypocreaceae</taxon>
        <taxon>Trichoderma</taxon>
    </lineage>
</organism>
<gene>
    <name evidence="1" type="ORF">H0G86_002280</name>
</gene>
<sequence length="110" mass="12470">MFLLQVITASTDKGVLEGGVDVVSEWEKERKFFYRLAEMLLTLEAWEYKISPINSHSASSEDSCRMMGLRKPAWSESDRMCMGLRVVHGLTQIASPPAAEKEFCQGIHFK</sequence>
<evidence type="ECO:0000313" key="2">
    <source>
        <dbReference type="Proteomes" id="UP000826661"/>
    </source>
</evidence>
<dbReference type="AlphaFoldDB" id="A0A8G0L6B3"/>
<protein>
    <submittedName>
        <fullName evidence="1">Uncharacterized protein</fullName>
    </submittedName>
</protein>
<dbReference type="EMBL" id="CP075864">
    <property type="protein sequence ID" value="QYS94962.1"/>
    <property type="molecule type" value="Genomic_DNA"/>
</dbReference>